<keyword evidence="2 3" id="KW-0408">Iron</keyword>
<dbReference type="Pfam" id="PF00067">
    <property type="entry name" value="p450"/>
    <property type="match status" value="1"/>
</dbReference>
<dbReference type="InterPro" id="IPR017972">
    <property type="entry name" value="Cyt_P450_CS"/>
</dbReference>
<dbReference type="AlphaFoldDB" id="A0AAV2IAB2"/>
<keyword evidence="3" id="KW-0503">Monooxygenase</keyword>
<keyword evidence="5" id="KW-1185">Reference proteome</keyword>
<dbReference type="InterPro" id="IPR001128">
    <property type="entry name" value="Cyt_P450"/>
</dbReference>
<dbReference type="PRINTS" id="PR00463">
    <property type="entry name" value="EP450I"/>
</dbReference>
<dbReference type="InterPro" id="IPR050196">
    <property type="entry name" value="Cytochrome_P450_Monoox"/>
</dbReference>
<evidence type="ECO:0000256" key="3">
    <source>
        <dbReference type="RuleBase" id="RU000461"/>
    </source>
</evidence>
<dbReference type="PROSITE" id="PS00086">
    <property type="entry name" value="CYTOCHROME_P450"/>
    <property type="match status" value="1"/>
</dbReference>
<evidence type="ECO:0000313" key="4">
    <source>
        <dbReference type="EMBL" id="CAL1543673.1"/>
    </source>
</evidence>
<dbReference type="InterPro" id="IPR036396">
    <property type="entry name" value="Cyt_P450_sf"/>
</dbReference>
<comment type="cofactor">
    <cofactor evidence="2">
        <name>heme</name>
        <dbReference type="ChEBI" id="CHEBI:30413"/>
    </cofactor>
</comment>
<dbReference type="GO" id="GO:0005506">
    <property type="term" value="F:iron ion binding"/>
    <property type="evidence" value="ECO:0007669"/>
    <property type="project" value="InterPro"/>
</dbReference>
<evidence type="ECO:0000256" key="1">
    <source>
        <dbReference type="ARBA" id="ARBA00010617"/>
    </source>
</evidence>
<comment type="similarity">
    <text evidence="1 3">Belongs to the cytochrome P450 family.</text>
</comment>
<gene>
    <name evidence="4" type="ORF">GSLYS_00017207001</name>
</gene>
<dbReference type="Gene3D" id="1.10.630.10">
    <property type="entry name" value="Cytochrome P450"/>
    <property type="match status" value="1"/>
</dbReference>
<dbReference type="SUPFAM" id="SSF48264">
    <property type="entry name" value="Cytochrome P450"/>
    <property type="match status" value="1"/>
</dbReference>
<keyword evidence="2 3" id="KW-0349">Heme</keyword>
<proteinExistence type="inferred from homology"/>
<comment type="caution">
    <text evidence="4">The sequence shown here is derived from an EMBL/GenBank/DDBJ whole genome shotgun (WGS) entry which is preliminary data.</text>
</comment>
<protein>
    <recommendedName>
        <fullName evidence="6">Cytochrome P450</fullName>
    </recommendedName>
</protein>
<sequence length="510" mass="59167">MIVTYLVLSLVAYVLVKYLRKFIAYRKAYFKLPMSADYRYTTGTLHAFPGNNEEGLNFDYNLALKNCYFHLVWAGPLIPACILYHPDAIRPILKSSAPKSRNTFISTPYDMGLRWLGEGLLLANGAKWARSRRLLTPAFHFEILKPYVEVYNQCADILIEKIESFARLDQSFDIYTLINLDALDVILRCAFSYISNCQTSGSGSTYTDAISQLQAMWADRSLKPFLHSEFIYSFTSHGKKFYQLCDVAHQVAEEIIEKRRKELLQHYVFNLTLCKEKEADQVSQRKVKDFLDTLLTAKDEDGNGLNPMEIRNEVDTFLFEGHDTTASGMSWTLYALAQHPEYQERVYEEVMEVLQGREHLEWNDLAKLDFTTMCIKEGLRLHTAVPFIERRITEDCEIHGHVIPAGTRVAIHIWILHHNPHLWEDPHSFKPERFHPDNQQKMDPFQFVPFSAGSRNCIGQNFAMNEMKVTVSRVIQRFKLTVDPLYKTRRTPSVTMKSENGIYIYAHKRE</sequence>
<dbReference type="EMBL" id="CAXITT010000570">
    <property type="protein sequence ID" value="CAL1543673.1"/>
    <property type="molecule type" value="Genomic_DNA"/>
</dbReference>
<keyword evidence="2 3" id="KW-0479">Metal-binding</keyword>
<dbReference type="PRINTS" id="PR00385">
    <property type="entry name" value="P450"/>
</dbReference>
<evidence type="ECO:0008006" key="6">
    <source>
        <dbReference type="Google" id="ProtNLM"/>
    </source>
</evidence>
<reference evidence="4 5" key="1">
    <citation type="submission" date="2024-04" db="EMBL/GenBank/DDBJ databases">
        <authorList>
            <consortium name="Genoscope - CEA"/>
            <person name="William W."/>
        </authorList>
    </citation>
    <scope>NUCLEOTIDE SEQUENCE [LARGE SCALE GENOMIC DNA]</scope>
</reference>
<feature type="binding site" description="axial binding residue" evidence="2">
    <location>
        <position position="457"/>
    </location>
    <ligand>
        <name>heme</name>
        <dbReference type="ChEBI" id="CHEBI:30413"/>
    </ligand>
    <ligandPart>
        <name>Fe</name>
        <dbReference type="ChEBI" id="CHEBI:18248"/>
    </ligandPart>
</feature>
<dbReference type="GO" id="GO:0004497">
    <property type="term" value="F:monooxygenase activity"/>
    <property type="evidence" value="ECO:0007669"/>
    <property type="project" value="UniProtKB-KW"/>
</dbReference>
<dbReference type="GO" id="GO:0016705">
    <property type="term" value="F:oxidoreductase activity, acting on paired donors, with incorporation or reduction of molecular oxygen"/>
    <property type="evidence" value="ECO:0007669"/>
    <property type="project" value="InterPro"/>
</dbReference>
<evidence type="ECO:0000256" key="2">
    <source>
        <dbReference type="PIRSR" id="PIRSR602401-1"/>
    </source>
</evidence>
<dbReference type="PANTHER" id="PTHR24291">
    <property type="entry name" value="CYTOCHROME P450 FAMILY 4"/>
    <property type="match status" value="1"/>
</dbReference>
<dbReference type="CDD" id="cd20659">
    <property type="entry name" value="CYP4B_4F-like"/>
    <property type="match status" value="1"/>
</dbReference>
<dbReference type="GO" id="GO:0020037">
    <property type="term" value="F:heme binding"/>
    <property type="evidence" value="ECO:0007669"/>
    <property type="project" value="InterPro"/>
</dbReference>
<name>A0AAV2IAB2_LYMST</name>
<dbReference type="PANTHER" id="PTHR24291:SF201">
    <property type="entry name" value="CYTOCHROME P450, FAMILY 4, SUBFAMILY B, POLYPEPTIDE 7"/>
    <property type="match status" value="1"/>
</dbReference>
<accession>A0AAV2IAB2</accession>
<dbReference type="InterPro" id="IPR002401">
    <property type="entry name" value="Cyt_P450_E_grp-I"/>
</dbReference>
<evidence type="ECO:0000313" key="5">
    <source>
        <dbReference type="Proteomes" id="UP001497497"/>
    </source>
</evidence>
<keyword evidence="3" id="KW-0560">Oxidoreductase</keyword>
<organism evidence="4 5">
    <name type="scientific">Lymnaea stagnalis</name>
    <name type="common">Great pond snail</name>
    <name type="synonym">Helix stagnalis</name>
    <dbReference type="NCBI Taxonomy" id="6523"/>
    <lineage>
        <taxon>Eukaryota</taxon>
        <taxon>Metazoa</taxon>
        <taxon>Spiralia</taxon>
        <taxon>Lophotrochozoa</taxon>
        <taxon>Mollusca</taxon>
        <taxon>Gastropoda</taxon>
        <taxon>Heterobranchia</taxon>
        <taxon>Euthyneura</taxon>
        <taxon>Panpulmonata</taxon>
        <taxon>Hygrophila</taxon>
        <taxon>Lymnaeoidea</taxon>
        <taxon>Lymnaeidae</taxon>
        <taxon>Lymnaea</taxon>
    </lineage>
</organism>
<dbReference type="Proteomes" id="UP001497497">
    <property type="component" value="Unassembled WGS sequence"/>
</dbReference>